<feature type="transmembrane region" description="Helical" evidence="1">
    <location>
        <begin position="12"/>
        <end position="31"/>
    </location>
</feature>
<name>A0A9X3WEB1_9BACI</name>
<evidence type="ECO:0000313" key="2">
    <source>
        <dbReference type="EMBL" id="MDC3418152.1"/>
    </source>
</evidence>
<sequence length="126" mass="14175">MDVGKEEALMEAVIVIVLAIVVLVSILSPFFSKQFEHDETADKVEDGQEKEQIFSHLADLEYDFEMGKLSEQDYVQTKAELTAKAKPFIRPSDTKQEKIEKKVDHEIESYLNKNGLLVNKGGTSNG</sequence>
<keyword evidence="1" id="KW-0812">Transmembrane</keyword>
<protein>
    <submittedName>
        <fullName evidence="2">Uncharacterized protein</fullName>
    </submittedName>
</protein>
<keyword evidence="3" id="KW-1185">Reference proteome</keyword>
<evidence type="ECO:0000313" key="3">
    <source>
        <dbReference type="Proteomes" id="UP001145069"/>
    </source>
</evidence>
<reference evidence="2" key="1">
    <citation type="submission" date="2022-06" db="EMBL/GenBank/DDBJ databases">
        <title>Aquibacillus sp. a new bacterium isolated from soil saline samples.</title>
        <authorList>
            <person name="Galisteo C."/>
            <person name="De La Haba R."/>
            <person name="Sanchez-Porro C."/>
            <person name="Ventosa A."/>
        </authorList>
    </citation>
    <scope>NUCLEOTIDE SEQUENCE</scope>
    <source>
        <strain evidence="2">3ASR75-54</strain>
    </source>
</reference>
<keyword evidence="1" id="KW-1133">Transmembrane helix</keyword>
<keyword evidence="1" id="KW-0472">Membrane</keyword>
<dbReference type="Proteomes" id="UP001145069">
    <property type="component" value="Unassembled WGS sequence"/>
</dbReference>
<dbReference type="RefSeq" id="WP_272447215.1">
    <property type="nucleotide sequence ID" value="NZ_JAMQKC010000020.1"/>
</dbReference>
<dbReference type="AlphaFoldDB" id="A0A9X3WEB1"/>
<evidence type="ECO:0000256" key="1">
    <source>
        <dbReference type="SAM" id="Phobius"/>
    </source>
</evidence>
<gene>
    <name evidence="2" type="ORF">NC799_14775</name>
</gene>
<dbReference type="EMBL" id="JAMQKC010000020">
    <property type="protein sequence ID" value="MDC3418152.1"/>
    <property type="molecule type" value="Genomic_DNA"/>
</dbReference>
<proteinExistence type="predicted"/>
<accession>A0A9X3WEB1</accession>
<organism evidence="2 3">
    <name type="scientific">Aquibacillus salsiterrae</name>
    <dbReference type="NCBI Taxonomy" id="2950439"/>
    <lineage>
        <taxon>Bacteria</taxon>
        <taxon>Bacillati</taxon>
        <taxon>Bacillota</taxon>
        <taxon>Bacilli</taxon>
        <taxon>Bacillales</taxon>
        <taxon>Bacillaceae</taxon>
        <taxon>Aquibacillus</taxon>
    </lineage>
</organism>
<comment type="caution">
    <text evidence="2">The sequence shown here is derived from an EMBL/GenBank/DDBJ whole genome shotgun (WGS) entry which is preliminary data.</text>
</comment>